<evidence type="ECO:0000256" key="6">
    <source>
        <dbReference type="SAM" id="Phobius"/>
    </source>
</evidence>
<evidence type="ECO:0000313" key="9">
    <source>
        <dbReference type="Proteomes" id="UP000799539"/>
    </source>
</evidence>
<keyword evidence="2 6" id="KW-0812">Transmembrane</keyword>
<feature type="transmembrane region" description="Helical" evidence="6">
    <location>
        <begin position="104"/>
        <end position="123"/>
    </location>
</feature>
<dbReference type="Gene3D" id="1.20.1250.20">
    <property type="entry name" value="MFS general substrate transporter like domains"/>
    <property type="match status" value="1"/>
</dbReference>
<dbReference type="InterPro" id="IPR011701">
    <property type="entry name" value="MFS"/>
</dbReference>
<keyword evidence="9" id="KW-1185">Reference proteome</keyword>
<dbReference type="PANTHER" id="PTHR23501:SF78">
    <property type="entry name" value="MAJOR FACILITATOR SUPERFAMILY (MFS) PROFILE DOMAIN-CONTAINING PROTEIN-RELATED"/>
    <property type="match status" value="1"/>
</dbReference>
<evidence type="ECO:0000256" key="2">
    <source>
        <dbReference type="ARBA" id="ARBA00022692"/>
    </source>
</evidence>
<dbReference type="SUPFAM" id="SSF103473">
    <property type="entry name" value="MFS general substrate transporter"/>
    <property type="match status" value="1"/>
</dbReference>
<dbReference type="Proteomes" id="UP000799539">
    <property type="component" value="Unassembled WGS sequence"/>
</dbReference>
<keyword evidence="3 6" id="KW-1133">Transmembrane helix</keyword>
<dbReference type="InterPro" id="IPR020846">
    <property type="entry name" value="MFS_dom"/>
</dbReference>
<evidence type="ECO:0000256" key="4">
    <source>
        <dbReference type="ARBA" id="ARBA00023136"/>
    </source>
</evidence>
<reference evidence="8" key="1">
    <citation type="journal article" date="2020" name="Stud. Mycol.">
        <title>101 Dothideomycetes genomes: a test case for predicting lifestyles and emergence of pathogens.</title>
        <authorList>
            <person name="Haridas S."/>
            <person name="Albert R."/>
            <person name="Binder M."/>
            <person name="Bloem J."/>
            <person name="Labutti K."/>
            <person name="Salamov A."/>
            <person name="Andreopoulos B."/>
            <person name="Baker S."/>
            <person name="Barry K."/>
            <person name="Bills G."/>
            <person name="Bluhm B."/>
            <person name="Cannon C."/>
            <person name="Castanera R."/>
            <person name="Culley D."/>
            <person name="Daum C."/>
            <person name="Ezra D."/>
            <person name="Gonzalez J."/>
            <person name="Henrissat B."/>
            <person name="Kuo A."/>
            <person name="Liang C."/>
            <person name="Lipzen A."/>
            <person name="Lutzoni F."/>
            <person name="Magnuson J."/>
            <person name="Mondo S."/>
            <person name="Nolan M."/>
            <person name="Ohm R."/>
            <person name="Pangilinan J."/>
            <person name="Park H.-J."/>
            <person name="Ramirez L."/>
            <person name="Alfaro M."/>
            <person name="Sun H."/>
            <person name="Tritt A."/>
            <person name="Yoshinaga Y."/>
            <person name="Zwiers L.-H."/>
            <person name="Turgeon B."/>
            <person name="Goodwin S."/>
            <person name="Spatafora J."/>
            <person name="Crous P."/>
            <person name="Grigoriev I."/>
        </authorList>
    </citation>
    <scope>NUCLEOTIDE SEQUENCE</scope>
    <source>
        <strain evidence="8">SCOH1-5</strain>
    </source>
</reference>
<dbReference type="GO" id="GO:0005886">
    <property type="term" value="C:plasma membrane"/>
    <property type="evidence" value="ECO:0007669"/>
    <property type="project" value="TreeGrafter"/>
</dbReference>
<evidence type="ECO:0000259" key="7">
    <source>
        <dbReference type="PROSITE" id="PS50850"/>
    </source>
</evidence>
<feature type="transmembrane region" description="Helical" evidence="6">
    <location>
        <begin position="67"/>
        <end position="84"/>
    </location>
</feature>
<dbReference type="PANTHER" id="PTHR23501">
    <property type="entry name" value="MAJOR FACILITATOR SUPERFAMILY"/>
    <property type="match status" value="1"/>
</dbReference>
<evidence type="ECO:0000313" key="8">
    <source>
        <dbReference type="EMBL" id="KAF2213848.1"/>
    </source>
</evidence>
<dbReference type="InterPro" id="IPR036259">
    <property type="entry name" value="MFS_trans_sf"/>
</dbReference>
<dbReference type="Pfam" id="PF07690">
    <property type="entry name" value="MFS_1"/>
    <property type="match status" value="1"/>
</dbReference>
<protein>
    <recommendedName>
        <fullName evidence="7">Major facilitator superfamily (MFS) profile domain-containing protein</fullName>
    </recommendedName>
</protein>
<feature type="transmembrane region" description="Helical" evidence="6">
    <location>
        <begin position="135"/>
        <end position="154"/>
    </location>
</feature>
<dbReference type="PROSITE" id="PS50850">
    <property type="entry name" value="MFS"/>
    <property type="match status" value="1"/>
</dbReference>
<sequence length="293" mass="31077">MATQESGNDDKPTHKASDDAQRSHSSDSTSKHEILSVPDTRDPSLSNNDSDARSLGGQRNTMSSKRLMVAVPALSVCLSLSFIDRNSVATATPAIAGDLDTGSATSWLGTSFLIASMAFQLITGRLSDIFVRENLLMVCMALLALGDLGCGFARTPARLFALRTTTLAPIIVILIVGGTGIGLTLQPGLIGTYANSNTADRAVATGLRNFVRTVGGAFGVAMSGVLLSNTLRTNLSGEPFVTKHLIDVLPSSTYPIDTLDISHAQKERILDTYMLGFHYTFTLSMAALAPVYF</sequence>
<feature type="transmembrane region" description="Helical" evidence="6">
    <location>
        <begin position="273"/>
        <end position="292"/>
    </location>
</feature>
<evidence type="ECO:0000256" key="3">
    <source>
        <dbReference type="ARBA" id="ARBA00022989"/>
    </source>
</evidence>
<evidence type="ECO:0000256" key="5">
    <source>
        <dbReference type="SAM" id="MobiDB-lite"/>
    </source>
</evidence>
<comment type="subcellular location">
    <subcellularLocation>
        <location evidence="1">Membrane</location>
        <topology evidence="1">Multi-pass membrane protein</topology>
    </subcellularLocation>
</comment>
<name>A0A6A6FKV0_9PEZI</name>
<evidence type="ECO:0000256" key="1">
    <source>
        <dbReference type="ARBA" id="ARBA00004141"/>
    </source>
</evidence>
<feature type="domain" description="Major facilitator superfamily (MFS) profile" evidence="7">
    <location>
        <begin position="70"/>
        <end position="293"/>
    </location>
</feature>
<keyword evidence="4 6" id="KW-0472">Membrane</keyword>
<proteinExistence type="predicted"/>
<accession>A0A6A6FKV0</accession>
<dbReference type="EMBL" id="ML992669">
    <property type="protein sequence ID" value="KAF2213848.1"/>
    <property type="molecule type" value="Genomic_DNA"/>
</dbReference>
<dbReference type="AlphaFoldDB" id="A0A6A6FKV0"/>
<dbReference type="GO" id="GO:0022857">
    <property type="term" value="F:transmembrane transporter activity"/>
    <property type="evidence" value="ECO:0007669"/>
    <property type="project" value="InterPro"/>
</dbReference>
<gene>
    <name evidence="8" type="ORF">CERZMDRAFT_117112</name>
</gene>
<organism evidence="8 9">
    <name type="scientific">Cercospora zeae-maydis SCOH1-5</name>
    <dbReference type="NCBI Taxonomy" id="717836"/>
    <lineage>
        <taxon>Eukaryota</taxon>
        <taxon>Fungi</taxon>
        <taxon>Dikarya</taxon>
        <taxon>Ascomycota</taxon>
        <taxon>Pezizomycotina</taxon>
        <taxon>Dothideomycetes</taxon>
        <taxon>Dothideomycetidae</taxon>
        <taxon>Mycosphaerellales</taxon>
        <taxon>Mycosphaerellaceae</taxon>
        <taxon>Cercospora</taxon>
    </lineage>
</organism>
<feature type="transmembrane region" description="Helical" evidence="6">
    <location>
        <begin position="166"/>
        <end position="185"/>
    </location>
</feature>
<feature type="compositionally biased region" description="Basic and acidic residues" evidence="5">
    <location>
        <begin position="8"/>
        <end position="42"/>
    </location>
</feature>
<dbReference type="OrthoDB" id="6770063at2759"/>
<feature type="region of interest" description="Disordered" evidence="5">
    <location>
        <begin position="1"/>
        <end position="59"/>
    </location>
</feature>